<evidence type="ECO:0000256" key="2">
    <source>
        <dbReference type="ARBA" id="ARBA00022729"/>
    </source>
</evidence>
<comment type="caution">
    <text evidence="4">The sequence shown here is derived from an EMBL/GenBank/DDBJ whole genome shotgun (WGS) entry which is preliminary data.</text>
</comment>
<accession>A0ABX5CM05</accession>
<proteinExistence type="inferred from homology"/>
<dbReference type="Proteomes" id="UP000239539">
    <property type="component" value="Unassembled WGS sequence"/>
</dbReference>
<evidence type="ECO:0000313" key="4">
    <source>
        <dbReference type="EMBL" id="PRO67776.1"/>
    </source>
</evidence>
<protein>
    <submittedName>
        <fullName evidence="4">Surface lipoprotein</fullName>
    </submittedName>
</protein>
<gene>
    <name evidence="4" type="ORF">C6Y39_16395</name>
</gene>
<reference evidence="5" key="1">
    <citation type="journal article" date="2020" name="Int. J. Syst. Evol. Microbiol.">
        <title>Alteromonas alba sp. nov., a marine bacterium isolated from the seawater of the West Pacific Ocean.</title>
        <authorList>
            <person name="Sun C."/>
            <person name="Wu Y.-H."/>
            <person name="Xamxidin M."/>
            <person name="Cheng H."/>
            <person name="Xu X.-W."/>
        </authorList>
    </citation>
    <scope>NUCLEOTIDE SEQUENCE [LARGE SCALE GENOMIC DNA]</scope>
    <source>
        <strain evidence="5">9a2</strain>
    </source>
</reference>
<dbReference type="InterPro" id="IPR007428">
    <property type="entry name" value="MlaA"/>
</dbReference>
<evidence type="ECO:0000313" key="5">
    <source>
        <dbReference type="Proteomes" id="UP000239539"/>
    </source>
</evidence>
<comment type="similarity">
    <text evidence="1">Belongs to the MlaA family.</text>
</comment>
<name>A0ABX5CM05_9ALTE</name>
<keyword evidence="5" id="KW-1185">Reference proteome</keyword>
<dbReference type="PRINTS" id="PR01805">
    <property type="entry name" value="VACJLIPOPROT"/>
</dbReference>
<keyword evidence="2" id="KW-0732">Signal</keyword>
<evidence type="ECO:0000256" key="1">
    <source>
        <dbReference type="ARBA" id="ARBA00010634"/>
    </source>
</evidence>
<feature type="region of interest" description="Disordered" evidence="3">
    <location>
        <begin position="268"/>
        <end position="318"/>
    </location>
</feature>
<dbReference type="RefSeq" id="WP_105932311.1">
    <property type="nucleotide sequence ID" value="NZ_PVNO01000030.1"/>
</dbReference>
<organism evidence="4 5">
    <name type="scientific">Alteromonas gracilis</name>
    <dbReference type="NCBI Taxonomy" id="1479524"/>
    <lineage>
        <taxon>Bacteria</taxon>
        <taxon>Pseudomonadati</taxon>
        <taxon>Pseudomonadota</taxon>
        <taxon>Gammaproteobacteria</taxon>
        <taxon>Alteromonadales</taxon>
        <taxon>Alteromonadaceae</taxon>
        <taxon>Alteromonas/Salinimonas group</taxon>
        <taxon>Alteromonas</taxon>
    </lineage>
</organism>
<feature type="compositionally biased region" description="Acidic residues" evidence="3">
    <location>
        <begin position="268"/>
        <end position="291"/>
    </location>
</feature>
<feature type="compositionally biased region" description="Basic and acidic residues" evidence="3">
    <location>
        <begin position="292"/>
        <end position="318"/>
    </location>
</feature>
<sequence>MDLSKSLAIGLIIAASFLGGCASNHTQEQAQGATANAAVVDTSDPRDPFEPVNREIWDFNWDVLDAYILRPITVTYVTVMPQPARTGLVNITDNLQEPANFLNNIFQGKVDDGLDSLARFLINTTVGLVGTFDVASKIGIERKREQFGETLAVWGLDTGPFLMLPFLGPSDPRSFTGDYVDGFAFPMSLLEGSVNLARIGFSLLEARAQLLDQEAQLEQSVDDYAFVKNAYFENLEFRVTDGKSGDKAIDDEQLDDFADFEAMLEDSDFDSYEEPAEQLNEEAMDDITDESNELKDKSGEEREKSKRLGKDREGKDGK</sequence>
<dbReference type="PANTHER" id="PTHR30035">
    <property type="entry name" value="LIPOPROTEIN VACJ-RELATED"/>
    <property type="match status" value="1"/>
</dbReference>
<dbReference type="EMBL" id="PVNO01000030">
    <property type="protein sequence ID" value="PRO67776.1"/>
    <property type="molecule type" value="Genomic_DNA"/>
</dbReference>
<evidence type="ECO:0000256" key="3">
    <source>
        <dbReference type="SAM" id="MobiDB-lite"/>
    </source>
</evidence>
<dbReference type="PANTHER" id="PTHR30035:SF3">
    <property type="entry name" value="INTERMEMBRANE PHOSPHOLIPID TRANSPORT SYSTEM LIPOPROTEIN MLAA"/>
    <property type="match status" value="1"/>
</dbReference>
<dbReference type="Pfam" id="PF04333">
    <property type="entry name" value="MlaA"/>
    <property type="match status" value="1"/>
</dbReference>
<dbReference type="PROSITE" id="PS51257">
    <property type="entry name" value="PROKAR_LIPOPROTEIN"/>
    <property type="match status" value="1"/>
</dbReference>
<keyword evidence="4" id="KW-0449">Lipoprotein</keyword>